<evidence type="ECO:0000256" key="2">
    <source>
        <dbReference type="ARBA" id="ARBA00022490"/>
    </source>
</evidence>
<feature type="compositionally biased region" description="Basic and acidic residues" evidence="8">
    <location>
        <begin position="1601"/>
        <end position="1658"/>
    </location>
</feature>
<dbReference type="PANTHER" id="PTHR21595:SF0">
    <property type="entry name" value="PATRONIN"/>
    <property type="match status" value="1"/>
</dbReference>
<evidence type="ECO:0000313" key="11">
    <source>
        <dbReference type="Proteomes" id="UP001164746"/>
    </source>
</evidence>
<feature type="compositionally biased region" description="Basic and acidic residues" evidence="8">
    <location>
        <begin position="1196"/>
        <end position="1207"/>
    </location>
</feature>
<feature type="region of interest" description="Disordered" evidence="8">
    <location>
        <begin position="451"/>
        <end position="583"/>
    </location>
</feature>
<feature type="region of interest" description="Disordered" evidence="8">
    <location>
        <begin position="913"/>
        <end position="939"/>
    </location>
</feature>
<name>A0ABY7F4Z9_MYAAR</name>
<keyword evidence="4 7" id="KW-0175">Coiled coil</keyword>
<dbReference type="Pfam" id="PF08683">
    <property type="entry name" value="CAMSAP_CKK"/>
    <property type="match status" value="1"/>
</dbReference>
<keyword evidence="3 6" id="KW-0493">Microtubule</keyword>
<comment type="similarity">
    <text evidence="6">Belongs to the CAMSAP1 family.</text>
</comment>
<proteinExistence type="inferred from homology"/>
<protein>
    <submittedName>
        <fullName evidence="10">cAMP1-like protein</fullName>
    </submittedName>
</protein>
<dbReference type="InterPro" id="IPR031372">
    <property type="entry name" value="CAMSAP_CC1"/>
</dbReference>
<feature type="region of interest" description="Disordered" evidence="8">
    <location>
        <begin position="831"/>
        <end position="866"/>
    </location>
</feature>
<feature type="compositionally biased region" description="Basic and acidic residues" evidence="8">
    <location>
        <begin position="520"/>
        <end position="530"/>
    </location>
</feature>
<feature type="region of interest" description="Disordered" evidence="8">
    <location>
        <begin position="1429"/>
        <end position="1782"/>
    </location>
</feature>
<feature type="compositionally biased region" description="Polar residues" evidence="8">
    <location>
        <begin position="1525"/>
        <end position="1537"/>
    </location>
</feature>
<dbReference type="Pfam" id="PF17095">
    <property type="entry name" value="CAMSAP_CC1"/>
    <property type="match status" value="1"/>
</dbReference>
<dbReference type="InterPro" id="IPR014797">
    <property type="entry name" value="CKK_CAMSAP"/>
</dbReference>
<feature type="compositionally biased region" description="Basic and acidic residues" evidence="8">
    <location>
        <begin position="1175"/>
        <end position="1185"/>
    </location>
</feature>
<gene>
    <name evidence="10" type="ORF">MAR_030716</name>
</gene>
<feature type="domain" description="CKK" evidence="9">
    <location>
        <begin position="1778"/>
        <end position="1914"/>
    </location>
</feature>
<evidence type="ECO:0000313" key="10">
    <source>
        <dbReference type="EMBL" id="WAR16122.1"/>
    </source>
</evidence>
<keyword evidence="5" id="KW-0206">Cytoskeleton</keyword>
<sequence>MDSWQSDGADDSDGEIVEIIPVEEYDVQKAKAQASLSWLLGKAYQDKVPTEFQQPFYDTGEGVWHVKPRLANLLASSELYCQACRHMFGENASQWTGHWSIIQVLSRKGIYAGGSDSGDVTETILMQSAPFKLKAHIALIDALMTAFSQEILTVERVTQTVRRFATFNASSELPGDVSDAALFWVNKVCVTVQRHLEATQSPVIEGGETSQKVRIVSARTPRESISVPILESLVEDIGDGCSMATLLSFYCPQILNIDDVCLKTNVGIADSLYNLRLVKTFCQRHLPHRTWHFTFEDLLYTHATLTVNIIMMLAEFFYWFEIKTLPIVTGAGLNTAAGGKENITRPQSSSVPRVANVPSVSNVTKASFQRVRGDSELRASSTPDLNKMSPSSSAPPPHRAGPLLHKRHETHGRDGNHLTGMPSVSLSHAGINLLANVSIDSDLGASFSSTSIDLGDLGATPRTDRSQFDHPTSQQDGDGQGNNVISFSLMNKKGTPFPTQNQTPVPEDLELESVNSCTSRHGEYSQRGDSVEPNVNSLIGGNLEPLLPARLKPAKEKGNNHSKEEERDETPKRKTPSPPKVKKKVNIDPHLAIINNSQSCDIEQTVTPTNESQNLSVDFNLSPYTQSTQAEGGYQLPHASDHPDNKKFEAFFVRGSVTESEDNIPTHRSDITVAESYVVNNCDTPEAARAAGIPIIDETETSPHRRLSREGSVASSKSSGDFSDHESHKIHADHKTRESLNKIINNNDIGRIDENALSDPSRFIIQKPVIMSRVPRETGIQTGPKGQATSFSQIKHMKQLGQIDNSGFVYMQHGQDESKGRPTSLRDAFQRKAQEKKSPLGSGSGDRQELSQSEATGDSSAENGAVSQELIKIKMKLEEKRKAIERKKHTQEIQQQKMRQRLGKAAFLHVVAKPKDDSEATESNHVENGAPPARMTLSDPQLPLAPANMSPQLISPAHQQSPRHRGDIQKTIENVRKNWFNEADPLGAKAMDRSECESPEQSQSSNGVYFNRDDEMQSSQESQGSQSSQGRRPVFDRRSTSVERVSSLAESFRSPQDIESPHRESPSRGFDRRSGSKERSVSSQQQPVSQPFVPASAELQLSRAVPEQMPRGEDVERRSVSVERSPRPEARKEPCPRVQRSGSYDEYNHSIDKLNQSLTDLQGEIMKLSLKQIKQRSEAAKDQRSRSKSPPNMLDVRQKTMPERDSSEGEGQGQDERSRSLQPTNNLGQARSSSEPRQVQQENEQIGHYNSSTLPRPLNNFPQGHGHLSNQPFMMQHPASVAGLTGPVYGSPSQYIPSPGQAGMPPTAQQYGSYIMGPGGMPQYQHSPPQMYSPGVHSMYQGHPGQPYPGAQHIVSPQSQQPIPYSTVYSSPTTHFQPVQPLAATYTTSAHQHVAYTPPSSHPANFLPASYPPQQQQVLQTGIESLPMQPVQTGSSQVNQSRGQPNVTTDSLGSTAEVSQPYVPKSDRQMTNDNTEADQNGFFVSMNEGSPRRMKAKPQLSDRRAKNDSFSSDKSDSSNKTSESVETSNKTDTNKYGSSVIADFAQDMSRGQDVSPAAKAPGGDTSVQEPVADTSHQSDTSAVGFVIGQDESTLDQSAEEEMQRRKEKLEKMRLKRQEEAEKKRLRLEQEAARRREAEQMKQDESERRKSSDKARREAIFQQYISKKEEDDDSVKPRTKQKPRPKSMFVKGGPDFTEACAKGPRNTRNSLAPPSKKQSMRKAVSMNTLHNGGGDGKPLAYGGLTHRRPPSPDLYRTRKGPRSNEGSETGSAHGSEYSGPKLFVRPSAKSNRHIITNAISHCCLAGIVNTDQKNKVLEEIAKSNAKHFIILFRDASCGYRSLYGFDPDTEDCVKIIGVGPRFIQHDMVEKYFKYNSGAKSFSEVVSTKHISVSIDAISLQNSVWKPLKPPAKANR</sequence>
<feature type="compositionally biased region" description="Basic and acidic residues" evidence="8">
    <location>
        <begin position="553"/>
        <end position="572"/>
    </location>
</feature>
<keyword evidence="2" id="KW-0963">Cytoplasm</keyword>
<dbReference type="InterPro" id="IPR032940">
    <property type="entry name" value="CAMSAP"/>
</dbReference>
<feature type="compositionally biased region" description="Polar residues" evidence="8">
    <location>
        <begin position="1220"/>
        <end position="1244"/>
    </location>
</feature>
<feature type="region of interest" description="Disordered" evidence="8">
    <location>
        <begin position="986"/>
        <end position="1148"/>
    </location>
</feature>
<feature type="compositionally biased region" description="Basic and acidic residues" evidence="8">
    <location>
        <begin position="1110"/>
        <end position="1135"/>
    </location>
</feature>
<feature type="region of interest" description="Disordered" evidence="8">
    <location>
        <begin position="1172"/>
        <end position="1244"/>
    </location>
</feature>
<reference evidence="10" key="1">
    <citation type="submission" date="2022-11" db="EMBL/GenBank/DDBJ databases">
        <title>Centuries of genome instability and evolution in soft-shell clam transmissible cancer (bioRxiv).</title>
        <authorList>
            <person name="Hart S.F.M."/>
            <person name="Yonemitsu M.A."/>
            <person name="Giersch R.M."/>
            <person name="Beal B.F."/>
            <person name="Arriagada G."/>
            <person name="Davis B.W."/>
            <person name="Ostrander E.A."/>
            <person name="Goff S.P."/>
            <person name="Metzger M.J."/>
        </authorList>
    </citation>
    <scope>NUCLEOTIDE SEQUENCE</scope>
    <source>
        <strain evidence="10">MELC-2E11</strain>
        <tissue evidence="10">Siphon/mantle</tissue>
    </source>
</reference>
<keyword evidence="11" id="KW-1185">Reference proteome</keyword>
<feature type="compositionally biased region" description="Basic and acidic residues" evidence="8">
    <location>
        <begin position="1500"/>
        <end position="1517"/>
    </location>
</feature>
<dbReference type="Proteomes" id="UP001164746">
    <property type="component" value="Chromosome 10"/>
</dbReference>
<comment type="subcellular location">
    <subcellularLocation>
        <location evidence="1">Cytoplasm</location>
        <location evidence="1">Cytoskeleton</location>
    </subcellularLocation>
</comment>
<feature type="compositionally biased region" description="Polar residues" evidence="8">
    <location>
        <begin position="850"/>
        <end position="866"/>
    </location>
</feature>
<evidence type="ECO:0000256" key="7">
    <source>
        <dbReference type="SAM" id="Coils"/>
    </source>
</evidence>
<evidence type="ECO:0000256" key="5">
    <source>
        <dbReference type="ARBA" id="ARBA00023212"/>
    </source>
</evidence>
<evidence type="ECO:0000256" key="3">
    <source>
        <dbReference type="ARBA" id="ARBA00022701"/>
    </source>
</evidence>
<feature type="region of interest" description="Disordered" evidence="8">
    <location>
        <begin position="1249"/>
        <end position="1268"/>
    </location>
</feature>
<dbReference type="CDD" id="cd22249">
    <property type="entry name" value="UDM1_RNF168_RNF169-like"/>
    <property type="match status" value="1"/>
</dbReference>
<dbReference type="EMBL" id="CP111021">
    <property type="protein sequence ID" value="WAR16122.1"/>
    <property type="molecule type" value="Genomic_DNA"/>
</dbReference>
<feature type="compositionally biased region" description="Polar residues" evidence="8">
    <location>
        <begin position="469"/>
        <end position="489"/>
    </location>
</feature>
<dbReference type="Pfam" id="PF11971">
    <property type="entry name" value="CAMSAP_CH"/>
    <property type="match status" value="1"/>
</dbReference>
<dbReference type="InterPro" id="IPR022613">
    <property type="entry name" value="CH_CAMSAP_2"/>
</dbReference>
<feature type="compositionally biased region" description="Basic and acidic residues" evidence="8">
    <location>
        <begin position="1059"/>
        <end position="1080"/>
    </location>
</feature>
<dbReference type="Gene3D" id="3.10.20.360">
    <property type="entry name" value="CKK domain"/>
    <property type="match status" value="1"/>
</dbReference>
<feature type="compositionally biased region" description="Low complexity" evidence="8">
    <location>
        <begin position="1081"/>
        <end position="1094"/>
    </location>
</feature>
<evidence type="ECO:0000259" key="9">
    <source>
        <dbReference type="PROSITE" id="PS51508"/>
    </source>
</evidence>
<accession>A0ABY7F4Z9</accession>
<dbReference type="InterPro" id="IPR036872">
    <property type="entry name" value="CH_dom_sf"/>
</dbReference>
<evidence type="ECO:0000256" key="4">
    <source>
        <dbReference type="ARBA" id="ARBA00023054"/>
    </source>
</evidence>
<dbReference type="PROSITE" id="PS51508">
    <property type="entry name" value="CKK"/>
    <property type="match status" value="1"/>
</dbReference>
<evidence type="ECO:0000256" key="6">
    <source>
        <dbReference type="PROSITE-ProRule" id="PRU00841"/>
    </source>
</evidence>
<dbReference type="PANTHER" id="PTHR21595">
    <property type="entry name" value="PATRONIN"/>
    <property type="match status" value="1"/>
</dbReference>
<feature type="compositionally biased region" description="Low complexity" evidence="8">
    <location>
        <begin position="1017"/>
        <end position="1030"/>
    </location>
</feature>
<comment type="domain">
    <text evidence="6">The CKK domain binds microtubules.</text>
</comment>
<dbReference type="InterPro" id="IPR058042">
    <property type="entry name" value="CAMSAP_N"/>
</dbReference>
<feature type="region of interest" description="Disordered" evidence="8">
    <location>
        <begin position="695"/>
        <end position="738"/>
    </location>
</feature>
<dbReference type="SUPFAM" id="SSF50346">
    <property type="entry name" value="PRC-barrel domain"/>
    <property type="match status" value="1"/>
</dbReference>
<evidence type="ECO:0000256" key="1">
    <source>
        <dbReference type="ARBA" id="ARBA00004245"/>
    </source>
</evidence>
<feature type="coiled-coil region" evidence="7">
    <location>
        <begin position="867"/>
        <end position="894"/>
    </location>
</feature>
<dbReference type="Pfam" id="PF25532">
    <property type="entry name" value="CH_CAMSAP2_N"/>
    <property type="match status" value="1"/>
</dbReference>
<evidence type="ECO:0000256" key="8">
    <source>
        <dbReference type="SAM" id="MobiDB-lite"/>
    </source>
</evidence>
<dbReference type="InterPro" id="IPR011033">
    <property type="entry name" value="PRC_barrel-like_sf"/>
</dbReference>
<feature type="compositionally biased region" description="Basic and acidic residues" evidence="8">
    <location>
        <begin position="913"/>
        <end position="925"/>
    </location>
</feature>
<dbReference type="SMART" id="SM01051">
    <property type="entry name" value="CAMSAP_CKK"/>
    <property type="match status" value="1"/>
</dbReference>
<feature type="compositionally biased region" description="Basic and acidic residues" evidence="8">
    <location>
        <begin position="722"/>
        <end position="738"/>
    </location>
</feature>
<dbReference type="SUPFAM" id="SSF47576">
    <property type="entry name" value="Calponin-homology domain, CH-domain"/>
    <property type="match status" value="1"/>
</dbReference>
<organism evidence="10 11">
    <name type="scientific">Mya arenaria</name>
    <name type="common">Soft-shell clam</name>
    <dbReference type="NCBI Taxonomy" id="6604"/>
    <lineage>
        <taxon>Eukaryota</taxon>
        <taxon>Metazoa</taxon>
        <taxon>Spiralia</taxon>
        <taxon>Lophotrochozoa</taxon>
        <taxon>Mollusca</taxon>
        <taxon>Bivalvia</taxon>
        <taxon>Autobranchia</taxon>
        <taxon>Heteroconchia</taxon>
        <taxon>Euheterodonta</taxon>
        <taxon>Imparidentia</taxon>
        <taxon>Neoheterodontei</taxon>
        <taxon>Myida</taxon>
        <taxon>Myoidea</taxon>
        <taxon>Myidae</taxon>
        <taxon>Mya</taxon>
    </lineage>
</organism>
<feature type="region of interest" description="Disordered" evidence="8">
    <location>
        <begin position="368"/>
        <end position="421"/>
    </location>
</feature>
<feature type="compositionally biased region" description="Polar residues" evidence="8">
    <location>
        <begin position="1430"/>
        <end position="1458"/>
    </location>
</feature>
<dbReference type="InterPro" id="IPR038209">
    <property type="entry name" value="CKK_dom_sf"/>
</dbReference>